<evidence type="ECO:0000313" key="3">
    <source>
        <dbReference type="EMBL" id="AEK43656.1"/>
    </source>
</evidence>
<dbReference type="InterPro" id="IPR036390">
    <property type="entry name" value="WH_DNA-bd_sf"/>
</dbReference>
<dbReference type="SUPFAM" id="SSF46785">
    <property type="entry name" value="Winged helix' DNA-binding domain"/>
    <property type="match status" value="1"/>
</dbReference>
<name>A0A9R0NZS2_AMYMS</name>
<dbReference type="PROSITE" id="PS50995">
    <property type="entry name" value="HTH_MARR_2"/>
    <property type="match status" value="1"/>
</dbReference>
<evidence type="ECO:0000256" key="1">
    <source>
        <dbReference type="SAM" id="MobiDB-lite"/>
    </source>
</evidence>
<organism evidence="3 4">
    <name type="scientific">Amycolatopsis mediterranei (strain S699)</name>
    <name type="common">Nocardia mediterranei</name>
    <dbReference type="NCBI Taxonomy" id="713604"/>
    <lineage>
        <taxon>Bacteria</taxon>
        <taxon>Bacillati</taxon>
        <taxon>Actinomycetota</taxon>
        <taxon>Actinomycetes</taxon>
        <taxon>Pseudonocardiales</taxon>
        <taxon>Pseudonocardiaceae</taxon>
        <taxon>Amycolatopsis</taxon>
    </lineage>
</organism>
<dbReference type="InterPro" id="IPR000835">
    <property type="entry name" value="HTH_MarR-typ"/>
</dbReference>
<dbReference type="Gene3D" id="1.10.10.10">
    <property type="entry name" value="Winged helix-like DNA-binding domain superfamily/Winged helix DNA-binding domain"/>
    <property type="match status" value="1"/>
</dbReference>
<reference evidence="3 4" key="1">
    <citation type="journal article" date="2011" name="J. Bacteriol.">
        <title>Whole genome sequence of the rifamycin B-producing strain Amycolatopsis mediterranei S699.</title>
        <authorList>
            <person name="Verma M."/>
            <person name="Kaur J."/>
            <person name="Kumar M."/>
            <person name="Kumari K."/>
            <person name="Saxena A."/>
            <person name="Anand S."/>
            <person name="Nigam A."/>
            <person name="Ravi V."/>
            <person name="Raghuvanshi S."/>
            <person name="Khurana P."/>
            <person name="Tyagi A.K."/>
            <person name="Khurana J.P."/>
            <person name="Lal R."/>
        </authorList>
    </citation>
    <scope>NUCLEOTIDE SEQUENCE [LARGE SCALE GENOMIC DNA]</scope>
    <source>
        <strain evidence="3 4">S699</strain>
    </source>
</reference>
<dbReference type="SMART" id="SM00347">
    <property type="entry name" value="HTH_MARR"/>
    <property type="match status" value="1"/>
</dbReference>
<protein>
    <submittedName>
        <fullName evidence="3">MarR family transcriptional regulator</fullName>
    </submittedName>
</protein>
<dbReference type="GO" id="GO:0003700">
    <property type="term" value="F:DNA-binding transcription factor activity"/>
    <property type="evidence" value="ECO:0007669"/>
    <property type="project" value="InterPro"/>
</dbReference>
<feature type="region of interest" description="Disordered" evidence="1">
    <location>
        <begin position="138"/>
        <end position="158"/>
    </location>
</feature>
<dbReference type="InterPro" id="IPR036388">
    <property type="entry name" value="WH-like_DNA-bd_sf"/>
</dbReference>
<dbReference type="KEGG" id="amn:RAM_25890"/>
<dbReference type="GO" id="GO:0006950">
    <property type="term" value="P:response to stress"/>
    <property type="evidence" value="ECO:0007669"/>
    <property type="project" value="TreeGrafter"/>
</dbReference>
<feature type="domain" description="HTH marR-type" evidence="2">
    <location>
        <begin position="1"/>
        <end position="133"/>
    </location>
</feature>
<accession>A0A9R0NZS2</accession>
<dbReference type="PANTHER" id="PTHR33164">
    <property type="entry name" value="TRANSCRIPTIONAL REGULATOR, MARR FAMILY"/>
    <property type="match status" value="1"/>
</dbReference>
<dbReference type="Pfam" id="PF12802">
    <property type="entry name" value="MarR_2"/>
    <property type="match status" value="1"/>
</dbReference>
<proteinExistence type="predicted"/>
<evidence type="ECO:0000313" key="4">
    <source>
        <dbReference type="Proteomes" id="UP000006138"/>
    </source>
</evidence>
<sequence>MLYLVKQVELSVRAGLDALVRPADITTLQYTALTVLERHPDLTAARLARHSFVTDQSMADMVTTLLNRGLIERHRDPADRRRLVIALTPAGQRLLDRLRPEVAALQDRMLSLLSDGQAGELQRSLELCRRALLEHGVESDPAPRAVDEKSRKKPTFRR</sequence>
<dbReference type="AlphaFoldDB" id="A0A9R0NZS2"/>
<dbReference type="InterPro" id="IPR039422">
    <property type="entry name" value="MarR/SlyA-like"/>
</dbReference>
<dbReference type="PANTHER" id="PTHR33164:SF43">
    <property type="entry name" value="HTH-TYPE TRANSCRIPTIONAL REPRESSOR YETL"/>
    <property type="match status" value="1"/>
</dbReference>
<dbReference type="Proteomes" id="UP000006138">
    <property type="component" value="Chromosome"/>
</dbReference>
<dbReference type="EMBL" id="CP002896">
    <property type="protein sequence ID" value="AEK43656.1"/>
    <property type="molecule type" value="Genomic_DNA"/>
</dbReference>
<gene>
    <name evidence="3" type="ordered locus">RAM_25890</name>
</gene>
<keyword evidence="4" id="KW-1185">Reference proteome</keyword>
<evidence type="ECO:0000259" key="2">
    <source>
        <dbReference type="PROSITE" id="PS50995"/>
    </source>
</evidence>